<keyword evidence="8" id="KW-1185">Reference proteome</keyword>
<dbReference type="Gene3D" id="3.30.9.10">
    <property type="entry name" value="D-Amino Acid Oxidase, subunit A, domain 2"/>
    <property type="match status" value="1"/>
</dbReference>
<evidence type="ECO:0000259" key="6">
    <source>
        <dbReference type="Pfam" id="PF01266"/>
    </source>
</evidence>
<gene>
    <name evidence="7" type="ORF">SAMN05660686_01296</name>
</gene>
<name>A0A8G2BFS5_9PROT</name>
<keyword evidence="4" id="KW-0560">Oxidoreductase</keyword>
<dbReference type="Gene3D" id="3.50.50.60">
    <property type="entry name" value="FAD/NAD(P)-binding domain"/>
    <property type="match status" value="1"/>
</dbReference>
<dbReference type="RefSeq" id="WP_093149041.1">
    <property type="nucleotide sequence ID" value="NZ_FNBW01000003.1"/>
</dbReference>
<dbReference type="SUPFAM" id="SSF51905">
    <property type="entry name" value="FAD/NAD(P)-binding domain"/>
    <property type="match status" value="1"/>
</dbReference>
<evidence type="ECO:0000256" key="3">
    <source>
        <dbReference type="ARBA" id="ARBA00022827"/>
    </source>
</evidence>
<evidence type="ECO:0000256" key="5">
    <source>
        <dbReference type="ARBA" id="ARBA00037941"/>
    </source>
</evidence>
<evidence type="ECO:0000256" key="4">
    <source>
        <dbReference type="ARBA" id="ARBA00023002"/>
    </source>
</evidence>
<evidence type="ECO:0000313" key="7">
    <source>
        <dbReference type="EMBL" id="SDF42647.1"/>
    </source>
</evidence>
<comment type="similarity">
    <text evidence="5">Belongs to the L2HGDH family.</text>
</comment>
<dbReference type="Proteomes" id="UP000198615">
    <property type="component" value="Unassembled WGS sequence"/>
</dbReference>
<dbReference type="PANTHER" id="PTHR43104">
    <property type="entry name" value="L-2-HYDROXYGLUTARATE DEHYDROGENASE, MITOCHONDRIAL"/>
    <property type="match status" value="1"/>
</dbReference>
<accession>A0A8G2BFS5</accession>
<dbReference type="GO" id="GO:0047545">
    <property type="term" value="F:(S)-2-hydroxyglutarate dehydrogenase activity"/>
    <property type="evidence" value="ECO:0007669"/>
    <property type="project" value="TreeGrafter"/>
</dbReference>
<sequence>MSAEQVDAIVIGAGVVGLAVARALALAGREVLVLEAAEAIGTETSSRHSEVIHAGIYYPPGSLKAQFCVEGKKRLYRYLDDHGVPYSPMGKLIVATSEDQIPALQQIQDRATKANVTDLEFKSHNEVVAMEPELRCVTALWSPSTGVLDSHSYMLALQGDAEERGGMIAFHAPVAGGKVGEDGIEIAVGGAEPMLLKAKTVVNSAGLHAQPLAAGLMGFPAEKVPPHFYCKGNYYSLSGVRAPFTHLIYPAPEQAGLGIHLTLDLGGQARFGPDVEWIDEINYDVDPRRSDSFYEAIRKYWPGLPDGALQPGYAGIRPKIQAPGTPAVDFMVQGPAEHGVPGLVNLFGIESPGVTSSLAIADHVAAMVA</sequence>
<organism evidence="7 8">
    <name type="scientific">Thalassobaculum litoreum DSM 18839</name>
    <dbReference type="NCBI Taxonomy" id="1123362"/>
    <lineage>
        <taxon>Bacteria</taxon>
        <taxon>Pseudomonadati</taxon>
        <taxon>Pseudomonadota</taxon>
        <taxon>Alphaproteobacteria</taxon>
        <taxon>Rhodospirillales</taxon>
        <taxon>Thalassobaculaceae</taxon>
        <taxon>Thalassobaculum</taxon>
    </lineage>
</organism>
<dbReference type="Pfam" id="PF01266">
    <property type="entry name" value="DAO"/>
    <property type="match status" value="1"/>
</dbReference>
<keyword evidence="2" id="KW-0285">Flavoprotein</keyword>
<proteinExistence type="inferred from homology"/>
<dbReference type="PANTHER" id="PTHR43104:SF4">
    <property type="entry name" value="L-2-HYDROXYGLUTARATE DEHYDROGENASE, MITOCHONDRIAL"/>
    <property type="match status" value="1"/>
</dbReference>
<comment type="caution">
    <text evidence="7">The sequence shown here is derived from an EMBL/GenBank/DDBJ whole genome shotgun (WGS) entry which is preliminary data.</text>
</comment>
<comment type="cofactor">
    <cofactor evidence="1">
        <name>FAD</name>
        <dbReference type="ChEBI" id="CHEBI:57692"/>
    </cofactor>
</comment>
<evidence type="ECO:0000256" key="2">
    <source>
        <dbReference type="ARBA" id="ARBA00022630"/>
    </source>
</evidence>
<feature type="domain" description="FAD dependent oxidoreductase" evidence="6">
    <location>
        <begin position="7"/>
        <end position="367"/>
    </location>
</feature>
<dbReference type="EMBL" id="FNBW01000003">
    <property type="protein sequence ID" value="SDF42647.1"/>
    <property type="molecule type" value="Genomic_DNA"/>
</dbReference>
<keyword evidence="3" id="KW-0274">FAD</keyword>
<reference evidence="7 8" key="1">
    <citation type="submission" date="2016-10" db="EMBL/GenBank/DDBJ databases">
        <authorList>
            <person name="Varghese N."/>
            <person name="Submissions S."/>
        </authorList>
    </citation>
    <scope>NUCLEOTIDE SEQUENCE [LARGE SCALE GENOMIC DNA]</scope>
    <source>
        <strain evidence="7 8">DSM 18839</strain>
    </source>
</reference>
<dbReference type="InterPro" id="IPR006076">
    <property type="entry name" value="FAD-dep_OxRdtase"/>
</dbReference>
<dbReference type="InterPro" id="IPR036188">
    <property type="entry name" value="FAD/NAD-bd_sf"/>
</dbReference>
<dbReference type="AlphaFoldDB" id="A0A8G2BFS5"/>
<evidence type="ECO:0000256" key="1">
    <source>
        <dbReference type="ARBA" id="ARBA00001974"/>
    </source>
</evidence>
<evidence type="ECO:0000313" key="8">
    <source>
        <dbReference type="Proteomes" id="UP000198615"/>
    </source>
</evidence>
<dbReference type="OrthoDB" id="9801699at2"/>
<protein>
    <submittedName>
        <fullName evidence="7">L-2-hydroxyglutarate oxidase LhgO</fullName>
    </submittedName>
</protein>